<keyword evidence="1" id="KW-1133">Transmembrane helix</keyword>
<dbReference type="EMBL" id="BARS01011592">
    <property type="protein sequence ID" value="GAF91616.1"/>
    <property type="molecule type" value="Genomic_DNA"/>
</dbReference>
<evidence type="ECO:0000313" key="2">
    <source>
        <dbReference type="EMBL" id="GAF91616.1"/>
    </source>
</evidence>
<protein>
    <submittedName>
        <fullName evidence="2">Uncharacterized protein</fullName>
    </submittedName>
</protein>
<reference evidence="2" key="1">
    <citation type="journal article" date="2014" name="Front. Microbiol.">
        <title>High frequency of phylogenetically diverse reductive dehalogenase-homologous genes in deep subseafloor sedimentary metagenomes.</title>
        <authorList>
            <person name="Kawai M."/>
            <person name="Futagami T."/>
            <person name="Toyoda A."/>
            <person name="Takaki Y."/>
            <person name="Nishi S."/>
            <person name="Hori S."/>
            <person name="Arai W."/>
            <person name="Tsubouchi T."/>
            <person name="Morono Y."/>
            <person name="Uchiyama I."/>
            <person name="Ito T."/>
            <person name="Fujiyama A."/>
            <person name="Inagaki F."/>
            <person name="Takami H."/>
        </authorList>
    </citation>
    <scope>NUCLEOTIDE SEQUENCE</scope>
    <source>
        <strain evidence="2">Expedition CK06-06</strain>
    </source>
</reference>
<keyword evidence="1" id="KW-0472">Membrane</keyword>
<gene>
    <name evidence="2" type="ORF">S01H1_21025</name>
</gene>
<dbReference type="AlphaFoldDB" id="X0TWR2"/>
<comment type="caution">
    <text evidence="2">The sequence shown here is derived from an EMBL/GenBank/DDBJ whole genome shotgun (WGS) entry which is preliminary data.</text>
</comment>
<evidence type="ECO:0000256" key="1">
    <source>
        <dbReference type="SAM" id="Phobius"/>
    </source>
</evidence>
<sequence>MLDYIKEILLNKYFGAFVWILAGVSSTFYYIAKTIREHRFEKEQDRRIEELMEHERDSYKKPKE</sequence>
<keyword evidence="1" id="KW-0812">Transmembrane</keyword>
<feature type="transmembrane region" description="Helical" evidence="1">
    <location>
        <begin position="12"/>
        <end position="32"/>
    </location>
</feature>
<organism evidence="2">
    <name type="scientific">marine sediment metagenome</name>
    <dbReference type="NCBI Taxonomy" id="412755"/>
    <lineage>
        <taxon>unclassified sequences</taxon>
        <taxon>metagenomes</taxon>
        <taxon>ecological metagenomes</taxon>
    </lineage>
</organism>
<name>X0TWR2_9ZZZZ</name>
<accession>X0TWR2</accession>
<proteinExistence type="predicted"/>